<accession>A0ABD2Z4M5</accession>
<proteinExistence type="predicted"/>
<name>A0ABD2Z4M5_9GENT</name>
<dbReference type="AlphaFoldDB" id="A0ABD2Z4M5"/>
<organism evidence="1 2">
    <name type="scientific">Cinchona calisaya</name>
    <dbReference type="NCBI Taxonomy" id="153742"/>
    <lineage>
        <taxon>Eukaryota</taxon>
        <taxon>Viridiplantae</taxon>
        <taxon>Streptophyta</taxon>
        <taxon>Embryophyta</taxon>
        <taxon>Tracheophyta</taxon>
        <taxon>Spermatophyta</taxon>
        <taxon>Magnoliopsida</taxon>
        <taxon>eudicotyledons</taxon>
        <taxon>Gunneridae</taxon>
        <taxon>Pentapetalae</taxon>
        <taxon>asterids</taxon>
        <taxon>lamiids</taxon>
        <taxon>Gentianales</taxon>
        <taxon>Rubiaceae</taxon>
        <taxon>Cinchonoideae</taxon>
        <taxon>Cinchoneae</taxon>
        <taxon>Cinchona</taxon>
    </lineage>
</organism>
<keyword evidence="2" id="KW-1185">Reference proteome</keyword>
<gene>
    <name evidence="1" type="ORF">ACH5RR_025779</name>
</gene>
<evidence type="ECO:0000313" key="1">
    <source>
        <dbReference type="EMBL" id="KAL3513062.1"/>
    </source>
</evidence>
<reference evidence="1 2" key="1">
    <citation type="submission" date="2024-11" db="EMBL/GenBank/DDBJ databases">
        <title>A near-complete genome assembly of Cinchona calisaya.</title>
        <authorList>
            <person name="Lian D.C."/>
            <person name="Zhao X.W."/>
            <person name="Wei L."/>
        </authorList>
    </citation>
    <scope>NUCLEOTIDE SEQUENCE [LARGE SCALE GENOMIC DNA]</scope>
    <source>
        <tissue evidence="1">Nenye</tissue>
    </source>
</reference>
<comment type="caution">
    <text evidence="1">The sequence shown here is derived from an EMBL/GenBank/DDBJ whole genome shotgun (WGS) entry which is preliminary data.</text>
</comment>
<dbReference type="EMBL" id="JBJUIK010000011">
    <property type="protein sequence ID" value="KAL3513062.1"/>
    <property type="molecule type" value="Genomic_DNA"/>
</dbReference>
<sequence length="119" mass="13253">MSSLEAKASDIMEKMCSGNTMDLLLLQDLLKTSLTNISHYDLVKSTLSKKISAESYNELLTSIGQSLKDAKDFGKKQATKISSHVAKLANIDREEAKLKKQLDLLDAQRKETLPLLQKD</sequence>
<dbReference type="Proteomes" id="UP001630127">
    <property type="component" value="Unassembled WGS sequence"/>
</dbReference>
<protein>
    <submittedName>
        <fullName evidence="1">Uncharacterized protein</fullName>
    </submittedName>
</protein>
<evidence type="ECO:0000313" key="2">
    <source>
        <dbReference type="Proteomes" id="UP001630127"/>
    </source>
</evidence>